<dbReference type="Proteomes" id="UP000642829">
    <property type="component" value="Unassembled WGS sequence"/>
</dbReference>
<dbReference type="PANTHER" id="PTHR13693">
    <property type="entry name" value="CLASS II AMINOTRANSFERASE/8-AMINO-7-OXONONANOATE SYNTHASE"/>
    <property type="match status" value="1"/>
</dbReference>
<dbReference type="InterPro" id="IPR050087">
    <property type="entry name" value="AON_synthase_class-II"/>
</dbReference>
<dbReference type="InterPro" id="IPR015421">
    <property type="entry name" value="PyrdxlP-dep_Trfase_major"/>
</dbReference>
<comment type="caution">
    <text evidence="14">The sequence shown here is derived from an EMBL/GenBank/DDBJ whole genome shotgun (WGS) entry which is preliminary data.</text>
</comment>
<evidence type="ECO:0000256" key="8">
    <source>
        <dbReference type="ARBA" id="ARBA00022898"/>
    </source>
</evidence>
<evidence type="ECO:0000256" key="10">
    <source>
        <dbReference type="ARBA" id="ARBA00033381"/>
    </source>
</evidence>
<dbReference type="Pfam" id="PF00155">
    <property type="entry name" value="Aminotran_1_2"/>
    <property type="match status" value="1"/>
</dbReference>
<evidence type="ECO:0000313" key="14">
    <source>
        <dbReference type="EMBL" id="GHB95039.1"/>
    </source>
</evidence>
<dbReference type="InterPro" id="IPR015424">
    <property type="entry name" value="PyrdxlP-dep_Trfase"/>
</dbReference>
<accession>A0A8J3DG45</accession>
<dbReference type="PANTHER" id="PTHR13693:SF100">
    <property type="entry name" value="8-AMINO-7-OXONONANOATE SYNTHASE"/>
    <property type="match status" value="1"/>
</dbReference>
<dbReference type="GO" id="GO:0008710">
    <property type="term" value="F:8-amino-7-oxononanoate synthase activity"/>
    <property type="evidence" value="ECO:0007669"/>
    <property type="project" value="UniProtKB-EC"/>
</dbReference>
<dbReference type="Gene3D" id="3.90.1150.10">
    <property type="entry name" value="Aspartate Aminotransferase, domain 1"/>
    <property type="match status" value="1"/>
</dbReference>
<evidence type="ECO:0000256" key="7">
    <source>
        <dbReference type="ARBA" id="ARBA00022756"/>
    </source>
</evidence>
<sequence length="380" mass="41494">MVDVMSSFWGRIEDAINERDASSLRRKLTPRLAESVSIDLSNNDYLRLSRHPEVIAAGQEALALWGGSSSASPLVSGYTAAHAALEEQLAHWAGFSYGLVWNAGYSANQAVLGRLPKRGDLVLADRLIHQSMIDGILRSGVRLQRYRHLDIEHLEHLLAGERDADCNVFVVTESVFSVDGDYPDLKAIAALKDRYDFIWILDEAHAIGWYGEQGSGLAEAMQVAPQVDIMVGTLGKGLGSMGAFTLFHQASLRDYLINFSGEFIYSTYLAPVCAVAASKAVELTTLMSSQRAYWQARSRNFRRQISGAPTGDSPIVPILIGDAARTLSIAQLLSEYGFLVGAIRPPTVPTSSSRLRISLNIEISEADEGRLVSLLKEALV</sequence>
<dbReference type="PROSITE" id="PS00599">
    <property type="entry name" value="AA_TRANSFER_CLASS_2"/>
    <property type="match status" value="1"/>
</dbReference>
<reference evidence="14" key="1">
    <citation type="journal article" date="2014" name="Int. J. Syst. Evol. Microbiol.">
        <title>Complete genome sequence of Corynebacterium casei LMG S-19264T (=DSM 44701T), isolated from a smear-ripened cheese.</title>
        <authorList>
            <consortium name="US DOE Joint Genome Institute (JGI-PGF)"/>
            <person name="Walter F."/>
            <person name="Albersmeier A."/>
            <person name="Kalinowski J."/>
            <person name="Ruckert C."/>
        </authorList>
    </citation>
    <scope>NUCLEOTIDE SEQUENCE</scope>
    <source>
        <strain evidence="14">KCTC 12870</strain>
    </source>
</reference>
<dbReference type="InterPro" id="IPR004839">
    <property type="entry name" value="Aminotransferase_I/II_large"/>
</dbReference>
<dbReference type="InterPro" id="IPR001917">
    <property type="entry name" value="Aminotrans_II_pyridoxalP_BS"/>
</dbReference>
<feature type="domain" description="Aminotransferase class I/classII large" evidence="13">
    <location>
        <begin position="38"/>
        <end position="366"/>
    </location>
</feature>
<evidence type="ECO:0000256" key="1">
    <source>
        <dbReference type="ARBA" id="ARBA00001933"/>
    </source>
</evidence>
<evidence type="ECO:0000259" key="13">
    <source>
        <dbReference type="Pfam" id="PF00155"/>
    </source>
</evidence>
<dbReference type="InterPro" id="IPR015422">
    <property type="entry name" value="PyrdxlP-dep_Trfase_small"/>
</dbReference>
<comment type="similarity">
    <text evidence="3">Belongs to the class-II pyridoxal-phosphate-dependent aminotransferase family. BioF subfamily.</text>
</comment>
<comment type="cofactor">
    <cofactor evidence="1 12">
        <name>pyridoxal 5'-phosphate</name>
        <dbReference type="ChEBI" id="CHEBI:597326"/>
    </cofactor>
</comment>
<evidence type="ECO:0000256" key="6">
    <source>
        <dbReference type="ARBA" id="ARBA00022679"/>
    </source>
</evidence>
<evidence type="ECO:0000256" key="12">
    <source>
        <dbReference type="RuleBase" id="RU003693"/>
    </source>
</evidence>
<dbReference type="GO" id="GO:0030170">
    <property type="term" value="F:pyridoxal phosphate binding"/>
    <property type="evidence" value="ECO:0007669"/>
    <property type="project" value="InterPro"/>
</dbReference>
<dbReference type="AlphaFoldDB" id="A0A8J3DG45"/>
<proteinExistence type="inferred from homology"/>
<dbReference type="EC" id="2.3.1.47" evidence="5"/>
<evidence type="ECO:0000256" key="3">
    <source>
        <dbReference type="ARBA" id="ARBA00010008"/>
    </source>
</evidence>
<evidence type="ECO:0000313" key="15">
    <source>
        <dbReference type="Proteomes" id="UP000642829"/>
    </source>
</evidence>
<name>A0A8J3DG45_9BACT</name>
<keyword evidence="8 12" id="KW-0663">Pyridoxal phosphate</keyword>
<evidence type="ECO:0000256" key="11">
    <source>
        <dbReference type="ARBA" id="ARBA00047715"/>
    </source>
</evidence>
<evidence type="ECO:0000256" key="4">
    <source>
        <dbReference type="ARBA" id="ARBA00011738"/>
    </source>
</evidence>
<comment type="catalytic activity">
    <reaction evidence="11">
        <text>6-carboxyhexanoyl-[ACP] + L-alanine + H(+) = (8S)-8-amino-7-oxononanoate + holo-[ACP] + CO2</text>
        <dbReference type="Rhea" id="RHEA:42288"/>
        <dbReference type="Rhea" id="RHEA-COMP:9685"/>
        <dbReference type="Rhea" id="RHEA-COMP:9955"/>
        <dbReference type="ChEBI" id="CHEBI:15378"/>
        <dbReference type="ChEBI" id="CHEBI:16526"/>
        <dbReference type="ChEBI" id="CHEBI:57972"/>
        <dbReference type="ChEBI" id="CHEBI:64479"/>
        <dbReference type="ChEBI" id="CHEBI:78846"/>
        <dbReference type="ChEBI" id="CHEBI:149468"/>
        <dbReference type="EC" id="2.3.1.47"/>
    </reaction>
</comment>
<comment type="pathway">
    <text evidence="2">Cofactor biosynthesis; biotin biosynthesis.</text>
</comment>
<keyword evidence="6" id="KW-0808">Transferase</keyword>
<comment type="subunit">
    <text evidence="4">Homodimer.</text>
</comment>
<organism evidence="14 15">
    <name type="scientific">Cerasicoccus arenae</name>
    <dbReference type="NCBI Taxonomy" id="424488"/>
    <lineage>
        <taxon>Bacteria</taxon>
        <taxon>Pseudomonadati</taxon>
        <taxon>Verrucomicrobiota</taxon>
        <taxon>Opitutia</taxon>
        <taxon>Puniceicoccales</taxon>
        <taxon>Cerasicoccaceae</taxon>
        <taxon>Cerasicoccus</taxon>
    </lineage>
</organism>
<keyword evidence="7" id="KW-0093">Biotin biosynthesis</keyword>
<gene>
    <name evidence="14" type="primary">bioF</name>
    <name evidence="14" type="ORF">GCM10007047_08280</name>
</gene>
<dbReference type="SUPFAM" id="SSF53383">
    <property type="entry name" value="PLP-dependent transferases"/>
    <property type="match status" value="1"/>
</dbReference>
<dbReference type="EMBL" id="BMXG01000004">
    <property type="protein sequence ID" value="GHB95039.1"/>
    <property type="molecule type" value="Genomic_DNA"/>
</dbReference>
<reference evidence="14" key="2">
    <citation type="submission" date="2020-09" db="EMBL/GenBank/DDBJ databases">
        <authorList>
            <person name="Sun Q."/>
            <person name="Kim S."/>
        </authorList>
    </citation>
    <scope>NUCLEOTIDE SEQUENCE</scope>
    <source>
        <strain evidence="14">KCTC 12870</strain>
    </source>
</reference>
<keyword evidence="15" id="KW-1185">Reference proteome</keyword>
<dbReference type="GO" id="GO:0009102">
    <property type="term" value="P:biotin biosynthetic process"/>
    <property type="evidence" value="ECO:0007669"/>
    <property type="project" value="UniProtKB-KW"/>
</dbReference>
<protein>
    <recommendedName>
        <fullName evidence="5">8-amino-7-oxononanoate synthase</fullName>
        <ecNumber evidence="5">2.3.1.47</ecNumber>
    </recommendedName>
    <alternativeName>
        <fullName evidence="9">7-keto-8-amino-pelargonic acid synthase</fullName>
    </alternativeName>
    <alternativeName>
        <fullName evidence="10">8-amino-7-ketopelargonate synthase</fullName>
    </alternativeName>
</protein>
<dbReference type="Gene3D" id="3.40.640.10">
    <property type="entry name" value="Type I PLP-dependent aspartate aminotransferase-like (Major domain)"/>
    <property type="match status" value="1"/>
</dbReference>
<evidence type="ECO:0000256" key="9">
    <source>
        <dbReference type="ARBA" id="ARBA00032610"/>
    </source>
</evidence>
<evidence type="ECO:0000256" key="5">
    <source>
        <dbReference type="ARBA" id="ARBA00013187"/>
    </source>
</evidence>
<evidence type="ECO:0000256" key="2">
    <source>
        <dbReference type="ARBA" id="ARBA00004746"/>
    </source>
</evidence>